<sequence>MQKRHEVEITQSRDHMTRLVGEEQVISRLLELSLNEQDMHTYLNSILLALFESATWLKLQTKGVVFLRSRMKRCWSLWRGVMSVSSCAHAALTLR</sequence>
<organism evidence="1 2">
    <name type="scientific">Candidatus Reidiella endopervernicosa</name>
    <dbReference type="NCBI Taxonomy" id="2738883"/>
    <lineage>
        <taxon>Bacteria</taxon>
        <taxon>Pseudomonadati</taxon>
        <taxon>Pseudomonadota</taxon>
        <taxon>Gammaproteobacteria</taxon>
        <taxon>Candidatus Reidiella</taxon>
    </lineage>
</organism>
<proteinExistence type="predicted"/>
<dbReference type="RefSeq" id="WP_174672914.1">
    <property type="nucleotide sequence ID" value="NZ_CP054491.1"/>
</dbReference>
<keyword evidence="2" id="KW-1185">Reference proteome</keyword>
<dbReference type="KEGG" id="rev:HUE57_06370"/>
<dbReference type="Proteomes" id="UP000509658">
    <property type="component" value="Chromosome"/>
</dbReference>
<evidence type="ECO:0000313" key="2">
    <source>
        <dbReference type="Proteomes" id="UP000509658"/>
    </source>
</evidence>
<protein>
    <submittedName>
        <fullName evidence="1">Uncharacterized protein</fullName>
    </submittedName>
</protein>
<dbReference type="AlphaFoldDB" id="A0A6N0HUB2"/>
<evidence type="ECO:0000313" key="1">
    <source>
        <dbReference type="EMBL" id="QKQ25949.1"/>
    </source>
</evidence>
<gene>
    <name evidence="1" type="ORF">HUE57_06370</name>
</gene>
<accession>A0A6N0HUB2</accession>
<reference evidence="1 2" key="1">
    <citation type="submission" date="2020-05" db="EMBL/GenBank/DDBJ databases">
        <title>Horizontal transmission and recombination maintain forever young bacterial symbiont genomes.</title>
        <authorList>
            <person name="Russell S.L."/>
            <person name="Pepper-Tunick E."/>
            <person name="Svedberg J."/>
            <person name="Byrne A."/>
            <person name="Ruelas Castillo J."/>
            <person name="Vollmers C."/>
            <person name="Beinart R.A."/>
            <person name="Corbett-Detig R."/>
        </authorList>
    </citation>
    <scope>NUCLEOTIDE SEQUENCE [LARGE SCALE GENOMIC DNA]</scope>
    <source>
        <strain evidence="1">Santa_Monica_outfall</strain>
    </source>
</reference>
<dbReference type="EMBL" id="CP054491">
    <property type="protein sequence ID" value="QKQ25949.1"/>
    <property type="molecule type" value="Genomic_DNA"/>
</dbReference>
<name>A0A6N0HUB2_9GAMM</name>